<feature type="compositionally biased region" description="Basic residues" evidence="1">
    <location>
        <begin position="184"/>
        <end position="194"/>
    </location>
</feature>
<feature type="compositionally biased region" description="Low complexity" evidence="1">
    <location>
        <begin position="235"/>
        <end position="245"/>
    </location>
</feature>
<organism evidence="2 3">
    <name type="scientific">Sistotremastrum niveocremeum HHB9708</name>
    <dbReference type="NCBI Taxonomy" id="1314777"/>
    <lineage>
        <taxon>Eukaryota</taxon>
        <taxon>Fungi</taxon>
        <taxon>Dikarya</taxon>
        <taxon>Basidiomycota</taxon>
        <taxon>Agaricomycotina</taxon>
        <taxon>Agaricomycetes</taxon>
        <taxon>Sistotremastrales</taxon>
        <taxon>Sistotremastraceae</taxon>
        <taxon>Sertulicium</taxon>
        <taxon>Sertulicium niveocremeum</taxon>
    </lineage>
</organism>
<name>A0A164ZLU8_9AGAM</name>
<proteinExistence type="predicted"/>
<evidence type="ECO:0000256" key="1">
    <source>
        <dbReference type="SAM" id="MobiDB-lite"/>
    </source>
</evidence>
<evidence type="ECO:0000313" key="2">
    <source>
        <dbReference type="EMBL" id="KZS97845.1"/>
    </source>
</evidence>
<dbReference type="EMBL" id="KV419396">
    <property type="protein sequence ID" value="KZS97845.1"/>
    <property type="molecule type" value="Genomic_DNA"/>
</dbReference>
<evidence type="ECO:0000313" key="3">
    <source>
        <dbReference type="Proteomes" id="UP000076722"/>
    </source>
</evidence>
<keyword evidence="3" id="KW-1185">Reference proteome</keyword>
<sequence length="366" mass="37849">MSHFNPVVQMRVASKLPANGTAASPITLDDDAPSEIAQSNIDPPTQTVQKEPVNVAPPQPVPTSLSAPATGTGEPAKDAQQSQSVASLPSATAPSNEAPASVSQAVGPTVPPSQAGVSIPWYQIPQASHNGGSHGQTRAPLVVSTMRSNVTPPSQLPNQRTAASTSSAPLTAPLPAATAAPKAKPAKKSPRKSKVAPEDDIAQLAIQALIEDGISDTETPRKRKKRRIDVTADSAPVPAAAVNPVKQPLSAPVVRAPIDPPQPVASTSKLPDSPPIATLQSSSETTVPLFLNSPESPGGRSHFSNPPDDTPFQTDQGSVQSHAGLEAQSALPESPPSQPFYIFVPSLPPGYRLSTKREMRALEKAG</sequence>
<feature type="compositionally biased region" description="Polar residues" evidence="1">
    <location>
        <begin position="36"/>
        <end position="49"/>
    </location>
</feature>
<feature type="compositionally biased region" description="Polar residues" evidence="1">
    <location>
        <begin position="145"/>
        <end position="159"/>
    </location>
</feature>
<feature type="compositionally biased region" description="Low complexity" evidence="1">
    <location>
        <begin position="160"/>
        <end position="183"/>
    </location>
</feature>
<feature type="compositionally biased region" description="Polar residues" evidence="1">
    <location>
        <begin position="311"/>
        <end position="321"/>
    </location>
</feature>
<feature type="region of interest" description="Disordered" evidence="1">
    <location>
        <begin position="15"/>
        <end position="341"/>
    </location>
</feature>
<gene>
    <name evidence="2" type="ORF">SISNIDRAFT_198369</name>
</gene>
<dbReference type="AlphaFoldDB" id="A0A164ZLU8"/>
<feature type="compositionally biased region" description="Polar residues" evidence="1">
    <location>
        <begin position="79"/>
        <end position="95"/>
    </location>
</feature>
<protein>
    <submittedName>
        <fullName evidence="2">Uncharacterized protein</fullName>
    </submittedName>
</protein>
<dbReference type="Proteomes" id="UP000076722">
    <property type="component" value="Unassembled WGS sequence"/>
</dbReference>
<accession>A0A164ZLU8</accession>
<reference evidence="2 3" key="1">
    <citation type="journal article" date="2016" name="Mol. Biol. Evol.">
        <title>Comparative Genomics of Early-Diverging Mushroom-Forming Fungi Provides Insights into the Origins of Lignocellulose Decay Capabilities.</title>
        <authorList>
            <person name="Nagy L.G."/>
            <person name="Riley R."/>
            <person name="Tritt A."/>
            <person name="Adam C."/>
            <person name="Daum C."/>
            <person name="Floudas D."/>
            <person name="Sun H."/>
            <person name="Yadav J.S."/>
            <person name="Pangilinan J."/>
            <person name="Larsson K.H."/>
            <person name="Matsuura K."/>
            <person name="Barry K."/>
            <person name="Labutti K."/>
            <person name="Kuo R."/>
            <person name="Ohm R.A."/>
            <person name="Bhattacharya S.S."/>
            <person name="Shirouzu T."/>
            <person name="Yoshinaga Y."/>
            <person name="Martin F.M."/>
            <person name="Grigoriev I.V."/>
            <person name="Hibbett D.S."/>
        </authorList>
    </citation>
    <scope>NUCLEOTIDE SEQUENCE [LARGE SCALE GENOMIC DNA]</scope>
    <source>
        <strain evidence="2 3">HHB9708</strain>
    </source>
</reference>